<organism evidence="1">
    <name type="scientific">Pseudomonas phage PA_L9</name>
    <dbReference type="NCBI Taxonomy" id="3232177"/>
    <lineage>
        <taxon>Viruses</taxon>
        <taxon>Duplodnaviria</taxon>
        <taxon>Heunggongvirae</taxon>
        <taxon>Uroviricota</taxon>
        <taxon>Caudoviricetes</taxon>
        <taxon>Samunavirus</taxon>
    </lineage>
</organism>
<proteinExistence type="predicted"/>
<accession>A0AAU8L0X1</accession>
<evidence type="ECO:0000313" key="1">
    <source>
        <dbReference type="EMBL" id="XCN28514.1"/>
    </source>
</evidence>
<gene>
    <name evidence="1" type="primary">PAL9_123</name>
</gene>
<reference evidence="1" key="1">
    <citation type="submission" date="2024-06" db="EMBL/GenBank/DDBJ databases">
        <authorList>
            <person name="Ma Y."/>
            <person name="Tan X."/>
            <person name="Yang Y."/>
        </authorList>
    </citation>
    <scope>NUCLEOTIDE SEQUENCE</scope>
</reference>
<sequence length="63" mass="7153">MGMDAPLLNPVWAYAFPYCPDSVWAYGLPYYTPVQFCAYSPASVFDYWQLPLAAGWSPSGYWC</sequence>
<name>A0AAU8L0X1_9CAUD</name>
<protein>
    <submittedName>
        <fullName evidence="1">Uncharacterized protein</fullName>
    </submittedName>
</protein>
<dbReference type="EMBL" id="PP869205">
    <property type="protein sequence ID" value="XCN28514.1"/>
    <property type="molecule type" value="Genomic_DNA"/>
</dbReference>